<dbReference type="Proteomes" id="UP000276738">
    <property type="component" value="Segment"/>
</dbReference>
<evidence type="ECO:0000256" key="1">
    <source>
        <dbReference type="SAM" id="Coils"/>
    </source>
</evidence>
<name>A0A3Q8HXC1_9CAUD</name>
<evidence type="ECO:0000313" key="3">
    <source>
        <dbReference type="Proteomes" id="UP000276738"/>
    </source>
</evidence>
<keyword evidence="3" id="KW-1185">Reference proteome</keyword>
<proteinExistence type="predicted"/>
<reference evidence="2 3" key="1">
    <citation type="submission" date="2018-08" db="EMBL/GenBank/DDBJ databases">
        <title>Lactobacillus phages that infect wine-derived L. plantarum strains.</title>
        <authorList>
            <person name="Kyrkou I."/>
            <person name="Byth Carstens A."/>
            <person name="Ellegaard-Jensen L."/>
            <person name="Kot W."/>
            <person name="Hestbjerg Hansen L."/>
        </authorList>
    </citation>
    <scope>NUCLEOTIDE SEQUENCE [LARGE SCALE GENOMIC DNA]</scope>
</reference>
<dbReference type="GeneID" id="55005696"/>
<keyword evidence="1" id="KW-0175">Coiled coil</keyword>
<sequence length="227" mass="25953">MLTAYSNCSKLSLFNKERGNLVMENEEKSEITVSQHAKSRWVERMNNITDDREIKQYLVSNSDKVVKDIKKSFENANFVFRGQLGKDHTTSDYYMLNDLVFVFEKDTIITLFKCDFGLPYSDLNETIKRSLITALQRAIEEQQDVKSKSGVKIKGIKDDIAKVNSEINGYRKQIDLLTLKKSGLEGQLKAVESETNLVNNKVSLLASKLLYSKDLFEQGVNYGKKVK</sequence>
<evidence type="ECO:0000313" key="2">
    <source>
        <dbReference type="EMBL" id="AYH92407.1"/>
    </source>
</evidence>
<feature type="coiled-coil region" evidence="1">
    <location>
        <begin position="153"/>
        <end position="194"/>
    </location>
</feature>
<protein>
    <submittedName>
        <fullName evidence="2">Uncharacterized protein</fullName>
    </submittedName>
</protein>
<dbReference type="RefSeq" id="YP_009814558.1">
    <property type="nucleotide sequence ID" value="NC_048085.1"/>
</dbReference>
<dbReference type="KEGG" id="vg:55005696"/>
<dbReference type="EMBL" id="MH809531">
    <property type="protein sequence ID" value="AYH92407.1"/>
    <property type="molecule type" value="Genomic_DNA"/>
</dbReference>
<organism evidence="2 3">
    <name type="scientific">Lactobacillus phage Bromius</name>
    <dbReference type="NCBI Taxonomy" id="2315485"/>
    <lineage>
        <taxon>Viruses</taxon>
        <taxon>Duplodnaviria</taxon>
        <taxon>Heunggongvirae</taxon>
        <taxon>Uroviricota</taxon>
        <taxon>Caudoviricetes</taxon>
        <taxon>Herelleviridae</taxon>
        <taxon>Harbinvirus</taxon>
        <taxon>Harbinvirus bromius</taxon>
    </lineage>
</organism>
<accession>A0A3Q8HXC1</accession>